<feature type="transmembrane region" description="Helical" evidence="7">
    <location>
        <begin position="170"/>
        <end position="187"/>
    </location>
</feature>
<dbReference type="InterPro" id="IPR032818">
    <property type="entry name" value="DedA-like"/>
</dbReference>
<name>A0A2V5IU16_9MICC</name>
<dbReference type="PANTHER" id="PTHR30353">
    <property type="entry name" value="INNER MEMBRANE PROTEIN DEDA-RELATED"/>
    <property type="match status" value="1"/>
</dbReference>
<comment type="caution">
    <text evidence="9">The sequence shown here is derived from an EMBL/GenBank/DDBJ whole genome shotgun (WGS) entry which is preliminary data.</text>
</comment>
<dbReference type="Proteomes" id="UP000247980">
    <property type="component" value="Unassembled WGS sequence"/>
</dbReference>
<evidence type="ECO:0000256" key="5">
    <source>
        <dbReference type="ARBA" id="ARBA00022989"/>
    </source>
</evidence>
<proteinExistence type="inferred from homology"/>
<feature type="transmembrane region" description="Helical" evidence="7">
    <location>
        <begin position="12"/>
        <end position="33"/>
    </location>
</feature>
<keyword evidence="4 7" id="KW-0812">Transmembrane</keyword>
<dbReference type="PANTHER" id="PTHR30353:SF0">
    <property type="entry name" value="TRANSMEMBRANE PROTEIN"/>
    <property type="match status" value="1"/>
</dbReference>
<evidence type="ECO:0000313" key="9">
    <source>
        <dbReference type="EMBL" id="PYI38862.1"/>
    </source>
</evidence>
<comment type="subcellular location">
    <subcellularLocation>
        <location evidence="1 7">Cell membrane</location>
        <topology evidence="1 7">Multi-pass membrane protein</topology>
    </subcellularLocation>
</comment>
<reference evidence="9 10" key="1">
    <citation type="submission" date="2018-05" db="EMBL/GenBank/DDBJ databases">
        <title>Genetic diversity of glacier-inhabiting Cryobacterium bacteria in China and description of Cryobacterium mengkeensis sp. nov. and Arthrobacter glacialis sp. nov.</title>
        <authorList>
            <person name="Liu Q."/>
            <person name="Xin Y.-H."/>
        </authorList>
    </citation>
    <scope>NUCLEOTIDE SEQUENCE [LARGE SCALE GENOMIC DNA]</scope>
    <source>
        <strain evidence="9 10">B7</strain>
    </source>
</reference>
<protein>
    <recommendedName>
        <fullName evidence="8">VTT domain-containing protein</fullName>
    </recommendedName>
</protein>
<keyword evidence="10" id="KW-1185">Reference proteome</keyword>
<feature type="transmembrane region" description="Helical" evidence="7">
    <location>
        <begin position="53"/>
        <end position="75"/>
    </location>
</feature>
<feature type="domain" description="VTT" evidence="8">
    <location>
        <begin position="33"/>
        <end position="157"/>
    </location>
</feature>
<evidence type="ECO:0000256" key="4">
    <source>
        <dbReference type="ARBA" id="ARBA00022692"/>
    </source>
</evidence>
<evidence type="ECO:0000256" key="7">
    <source>
        <dbReference type="RuleBase" id="RU367016"/>
    </source>
</evidence>
<evidence type="ECO:0000256" key="2">
    <source>
        <dbReference type="ARBA" id="ARBA00010792"/>
    </source>
</evidence>
<organism evidence="9 10">
    <name type="scientific">Arthrobacter psychrolactophilus</name>
    <dbReference type="NCBI Taxonomy" id="92442"/>
    <lineage>
        <taxon>Bacteria</taxon>
        <taxon>Bacillati</taxon>
        <taxon>Actinomycetota</taxon>
        <taxon>Actinomycetes</taxon>
        <taxon>Micrococcales</taxon>
        <taxon>Micrococcaceae</taxon>
        <taxon>Arthrobacter</taxon>
    </lineage>
</organism>
<keyword evidence="5 7" id="KW-1133">Transmembrane helix</keyword>
<feature type="transmembrane region" description="Helical" evidence="7">
    <location>
        <begin position="137"/>
        <end position="158"/>
    </location>
</feature>
<dbReference type="GO" id="GO:0005886">
    <property type="term" value="C:plasma membrane"/>
    <property type="evidence" value="ECO:0007669"/>
    <property type="project" value="UniProtKB-SubCell"/>
</dbReference>
<accession>A0A2V5IU16</accession>
<evidence type="ECO:0000259" key="8">
    <source>
        <dbReference type="Pfam" id="PF09335"/>
    </source>
</evidence>
<comment type="similarity">
    <text evidence="2 7">Belongs to the DedA family.</text>
</comment>
<keyword evidence="3 7" id="KW-1003">Cell membrane</keyword>
<keyword evidence="6 7" id="KW-0472">Membrane</keyword>
<dbReference type="AlphaFoldDB" id="A0A2V5IU16"/>
<dbReference type="RefSeq" id="WP_110484899.1">
    <property type="nucleotide sequence ID" value="NZ_QJVC01000005.1"/>
</dbReference>
<sequence length="207" mass="22294">MELVAFDPEVLDGVWVYIVGGGFVMVSAFIPPVPSTTVFVALGALAGADGGPLPPLLVVAMVLGALAGDLLTYWFTKIVGHTRWGSNRGARRERAVNSATRRLRQRPFMFMLTSRFIPLGRLSSNIAATVAGYPLRAFTVFSLVSGLIWSMYAVGVGMLTRHWPNISTQVAVLIAIGASIILGWLVGRVSTWLLDRKTDKPDPAVAL</sequence>
<evidence type="ECO:0000256" key="3">
    <source>
        <dbReference type="ARBA" id="ARBA00022475"/>
    </source>
</evidence>
<dbReference type="InterPro" id="IPR032816">
    <property type="entry name" value="VTT_dom"/>
</dbReference>
<dbReference type="Pfam" id="PF09335">
    <property type="entry name" value="VTT_dom"/>
    <property type="match status" value="1"/>
</dbReference>
<evidence type="ECO:0000256" key="6">
    <source>
        <dbReference type="ARBA" id="ARBA00023136"/>
    </source>
</evidence>
<gene>
    <name evidence="9" type="ORF">CVS30_08540</name>
</gene>
<dbReference type="EMBL" id="QJVC01000005">
    <property type="protein sequence ID" value="PYI38862.1"/>
    <property type="molecule type" value="Genomic_DNA"/>
</dbReference>
<dbReference type="OrthoDB" id="162303at2"/>
<evidence type="ECO:0000313" key="10">
    <source>
        <dbReference type="Proteomes" id="UP000247980"/>
    </source>
</evidence>
<evidence type="ECO:0000256" key="1">
    <source>
        <dbReference type="ARBA" id="ARBA00004651"/>
    </source>
</evidence>